<dbReference type="AlphaFoldDB" id="A0A1G9RLE5"/>
<keyword evidence="1" id="KW-0812">Transmembrane</keyword>
<evidence type="ECO:0000313" key="3">
    <source>
        <dbReference type="EMBL" id="SDM24058.1"/>
    </source>
</evidence>
<proteinExistence type="predicted"/>
<dbReference type="EMBL" id="FNHG01000007">
    <property type="protein sequence ID" value="SDM24058.1"/>
    <property type="molecule type" value="Genomic_DNA"/>
</dbReference>
<dbReference type="InterPro" id="IPR011105">
    <property type="entry name" value="Cell_wall_hydrolase_SleB"/>
</dbReference>
<evidence type="ECO:0000313" key="4">
    <source>
        <dbReference type="Proteomes" id="UP000199759"/>
    </source>
</evidence>
<protein>
    <submittedName>
        <fullName evidence="3">Cell Wall Hydrolase</fullName>
    </submittedName>
</protein>
<name>A0A1G9RLE5_9PROT</name>
<keyword evidence="3" id="KW-0378">Hydrolase</keyword>
<sequence>MSSDAVRRQQEQVATAFYTVAFVLLCLLTVLALNAASQRAREQDETVLWQSLAQRYLHAGDVETAWDAPRTLQIAALSLEADRVRGAVLTERPIDDLRTFDSTHFSMAADFTAELNCLSQAIYYESRSEAFVGQLAVAQVIMNRVRHSAYPDTICGVVYQGSERSTGCQFSFTCDGSAMRTPRGRAWRRAELIAQHAFMGFGRDVTRRATHYHTVAVDPHWSDTLVRTRRIGTHIFYRFPTRTERSAGVVAGRDA</sequence>
<keyword evidence="1" id="KW-0472">Membrane</keyword>
<feature type="transmembrane region" description="Helical" evidence="1">
    <location>
        <begin position="12"/>
        <end position="33"/>
    </location>
</feature>
<dbReference type="STRING" id="144026.SAMN04488568_10770"/>
<gene>
    <name evidence="3" type="ORF">SAMN04488568_10770</name>
</gene>
<dbReference type="GO" id="GO:0016787">
    <property type="term" value="F:hydrolase activity"/>
    <property type="evidence" value="ECO:0007669"/>
    <property type="project" value="UniProtKB-KW"/>
</dbReference>
<dbReference type="OrthoDB" id="9785345at2"/>
<dbReference type="Pfam" id="PF07486">
    <property type="entry name" value="Hydrolase_2"/>
    <property type="match status" value="1"/>
</dbReference>
<organism evidence="3 4">
    <name type="scientific">Maricaulis salignorans</name>
    <dbReference type="NCBI Taxonomy" id="144026"/>
    <lineage>
        <taxon>Bacteria</taxon>
        <taxon>Pseudomonadati</taxon>
        <taxon>Pseudomonadota</taxon>
        <taxon>Alphaproteobacteria</taxon>
        <taxon>Maricaulales</taxon>
        <taxon>Maricaulaceae</taxon>
        <taxon>Maricaulis</taxon>
    </lineage>
</organism>
<evidence type="ECO:0000259" key="2">
    <source>
        <dbReference type="Pfam" id="PF07486"/>
    </source>
</evidence>
<accession>A0A1G9RLE5</accession>
<dbReference type="InterPro" id="IPR042047">
    <property type="entry name" value="SleB_dom1"/>
</dbReference>
<dbReference type="Proteomes" id="UP000199759">
    <property type="component" value="Unassembled WGS sequence"/>
</dbReference>
<dbReference type="Gene3D" id="1.10.10.2520">
    <property type="entry name" value="Cell wall hydrolase SleB, domain 1"/>
    <property type="match status" value="1"/>
</dbReference>
<dbReference type="RefSeq" id="WP_091769247.1">
    <property type="nucleotide sequence ID" value="NZ_FNHG01000007.1"/>
</dbReference>
<feature type="domain" description="Cell wall hydrolase SleB" evidence="2">
    <location>
        <begin position="129"/>
        <end position="237"/>
    </location>
</feature>
<keyword evidence="4" id="KW-1185">Reference proteome</keyword>
<reference evidence="3 4" key="1">
    <citation type="submission" date="2016-10" db="EMBL/GenBank/DDBJ databases">
        <authorList>
            <person name="de Groot N.N."/>
        </authorList>
    </citation>
    <scope>NUCLEOTIDE SEQUENCE [LARGE SCALE GENOMIC DNA]</scope>
    <source>
        <strain evidence="3 4">DSM 16077</strain>
    </source>
</reference>
<keyword evidence="1" id="KW-1133">Transmembrane helix</keyword>
<evidence type="ECO:0000256" key="1">
    <source>
        <dbReference type="SAM" id="Phobius"/>
    </source>
</evidence>